<dbReference type="EC" id="2.3.1.28" evidence="2"/>
<dbReference type="Proteomes" id="UP000078503">
    <property type="component" value="Unassembled WGS sequence"/>
</dbReference>
<protein>
    <recommendedName>
        <fullName evidence="3">Chloramphenicol acetyltransferase</fullName>
        <ecNumber evidence="2">2.3.1.28</ecNumber>
    </recommendedName>
</protein>
<evidence type="ECO:0000313" key="9">
    <source>
        <dbReference type="Proteomes" id="UP000078503"/>
    </source>
</evidence>
<dbReference type="STRING" id="858640.A3K86_18250"/>
<dbReference type="InterPro" id="IPR011004">
    <property type="entry name" value="Trimer_LpxA-like_sf"/>
</dbReference>
<keyword evidence="9" id="KW-1185">Reference proteome</keyword>
<dbReference type="GO" id="GO:0008811">
    <property type="term" value="F:chloramphenicol O-acetyltransferase activity"/>
    <property type="evidence" value="ECO:0007669"/>
    <property type="project" value="UniProtKB-EC"/>
</dbReference>
<dbReference type="OrthoDB" id="9815592at2"/>
<dbReference type="GO" id="GO:0046677">
    <property type="term" value="P:response to antibiotic"/>
    <property type="evidence" value="ECO:0007669"/>
    <property type="project" value="UniProtKB-KW"/>
</dbReference>
<dbReference type="PANTHER" id="PTHR43300:SF12">
    <property type="entry name" value="CHLORAMPHENICOL ACETYLTRANSFERASE"/>
    <property type="match status" value="1"/>
</dbReference>
<dbReference type="EMBL" id="LVHF01000033">
    <property type="protein sequence ID" value="OAN10926.1"/>
    <property type="molecule type" value="Genomic_DNA"/>
</dbReference>
<dbReference type="Pfam" id="PF00132">
    <property type="entry name" value="Hexapep"/>
    <property type="match status" value="1"/>
</dbReference>
<keyword evidence="4 8" id="KW-0808">Transferase</keyword>
<evidence type="ECO:0000256" key="4">
    <source>
        <dbReference type="ARBA" id="ARBA00022679"/>
    </source>
</evidence>
<evidence type="ECO:0000256" key="5">
    <source>
        <dbReference type="ARBA" id="ARBA00023251"/>
    </source>
</evidence>
<evidence type="ECO:0000256" key="2">
    <source>
        <dbReference type="ARBA" id="ARBA00013235"/>
    </source>
</evidence>
<dbReference type="InterPro" id="IPR050179">
    <property type="entry name" value="Trans_hexapeptide_repeat"/>
</dbReference>
<dbReference type="RefSeq" id="WP_068334701.1">
    <property type="nucleotide sequence ID" value="NZ_LVHF01000033.1"/>
</dbReference>
<evidence type="ECO:0000256" key="7">
    <source>
        <dbReference type="ARBA" id="ARBA00047633"/>
    </source>
</evidence>
<sequence>MTAPIFPTWLSGHEIRHHITNPNIEVGEYSYYSGYYHEKQFEECCVRYLMGDKPSREVWESGMFTDIDRLKIGKFCSIASGVTIMLAGNQGHRHDWVSAFPFDYKVFGDKVKSGFKRAGDTVIGNDVWLGTECVIMPGVNIGDGAVIGARAVVTKDVEPYSIVVGNPGHSVKKRFSDDEITMLLDMQWWHWPLSRLQDNMDLICSNDIASLHQRFLSWNQAMSDSE</sequence>
<proteinExistence type="inferred from homology"/>
<evidence type="ECO:0000256" key="1">
    <source>
        <dbReference type="ARBA" id="ARBA00007274"/>
    </source>
</evidence>
<evidence type="ECO:0000313" key="8">
    <source>
        <dbReference type="EMBL" id="OAN10926.1"/>
    </source>
</evidence>
<dbReference type="InterPro" id="IPR001451">
    <property type="entry name" value="Hexapep"/>
</dbReference>
<reference evidence="8 9" key="1">
    <citation type="submission" date="2016-03" db="EMBL/GenBank/DDBJ databases">
        <title>Photobacterium proteolyticum sp. nov. a protease producing bacterium isolated from ocean sediments of Laizhou Bay.</title>
        <authorList>
            <person name="Li Y."/>
        </authorList>
    </citation>
    <scope>NUCLEOTIDE SEQUENCE [LARGE SCALE GENOMIC DNA]</scope>
    <source>
        <strain evidence="8 9">R-40508</strain>
    </source>
</reference>
<comment type="caution">
    <text evidence="8">The sequence shown here is derived from an EMBL/GenBank/DDBJ whole genome shotgun (WGS) entry which is preliminary data.</text>
</comment>
<dbReference type="AlphaFoldDB" id="A0A178K1E0"/>
<name>A0A178K1E0_9GAMM</name>
<comment type="similarity">
    <text evidence="1">Belongs to the transferase hexapeptide repeat family.</text>
</comment>
<organism evidence="8 9">
    <name type="scientific">Photobacterium jeanii</name>
    <dbReference type="NCBI Taxonomy" id="858640"/>
    <lineage>
        <taxon>Bacteria</taxon>
        <taxon>Pseudomonadati</taxon>
        <taxon>Pseudomonadota</taxon>
        <taxon>Gammaproteobacteria</taxon>
        <taxon>Vibrionales</taxon>
        <taxon>Vibrionaceae</taxon>
        <taxon>Photobacterium</taxon>
    </lineage>
</organism>
<gene>
    <name evidence="8" type="ORF">A3K86_18250</name>
</gene>
<comment type="catalytic activity">
    <reaction evidence="7">
        <text>chloramphenicol + acetyl-CoA = chloramphenicol 3-acetate + CoA</text>
        <dbReference type="Rhea" id="RHEA:18421"/>
        <dbReference type="ChEBI" id="CHEBI:16730"/>
        <dbReference type="ChEBI" id="CHEBI:17698"/>
        <dbReference type="ChEBI" id="CHEBI:57287"/>
        <dbReference type="ChEBI" id="CHEBI:57288"/>
        <dbReference type="EC" id="2.3.1.28"/>
    </reaction>
</comment>
<dbReference type="CDD" id="cd03349">
    <property type="entry name" value="LbH_XAT"/>
    <property type="match status" value="1"/>
</dbReference>
<dbReference type="PANTHER" id="PTHR43300">
    <property type="entry name" value="ACETYLTRANSFERASE"/>
    <property type="match status" value="1"/>
</dbReference>
<keyword evidence="5" id="KW-0046">Antibiotic resistance</keyword>
<keyword evidence="6" id="KW-0012">Acyltransferase</keyword>
<accession>A0A178K1E0</accession>
<evidence type="ECO:0000256" key="3">
    <source>
        <dbReference type="ARBA" id="ARBA00020291"/>
    </source>
</evidence>
<dbReference type="Gene3D" id="2.160.10.10">
    <property type="entry name" value="Hexapeptide repeat proteins"/>
    <property type="match status" value="1"/>
</dbReference>
<evidence type="ECO:0000256" key="6">
    <source>
        <dbReference type="ARBA" id="ARBA00023315"/>
    </source>
</evidence>
<dbReference type="SUPFAM" id="SSF51161">
    <property type="entry name" value="Trimeric LpxA-like enzymes"/>
    <property type="match status" value="1"/>
</dbReference>